<proteinExistence type="predicted"/>
<evidence type="ECO:0000313" key="2">
    <source>
        <dbReference type="Proteomes" id="UP001156389"/>
    </source>
</evidence>
<sequence>MEHRSDGEPVEGTMIRRIWHGWTTSANADAYERLLREQIFPGIAARGVTGLRELEAWRQQAGEEVEFVTVMSFDDLRAVADFTGGDPALSVVPEAARELLARFDEHSRHYGLVITAPCDTGPHCEPWVP</sequence>
<dbReference type="RefSeq" id="WP_260216632.1">
    <property type="nucleotide sequence ID" value="NZ_JAJAGO010000003.1"/>
</dbReference>
<protein>
    <submittedName>
        <fullName evidence="1">Antibiotic biosynthesis monooxygenase</fullName>
    </submittedName>
</protein>
<keyword evidence="2" id="KW-1185">Reference proteome</keyword>
<evidence type="ECO:0000313" key="1">
    <source>
        <dbReference type="EMBL" id="MCT2589625.1"/>
    </source>
</evidence>
<gene>
    <name evidence="1" type="ORF">LHJ74_06750</name>
</gene>
<comment type="caution">
    <text evidence="1">The sequence shown here is derived from an EMBL/GenBank/DDBJ whole genome shotgun (WGS) entry which is preliminary data.</text>
</comment>
<dbReference type="Proteomes" id="UP001156389">
    <property type="component" value="Unassembled WGS sequence"/>
</dbReference>
<name>A0ABT2JP27_9ACTN</name>
<dbReference type="EMBL" id="JAJAGO010000003">
    <property type="protein sequence ID" value="MCT2589625.1"/>
    <property type="molecule type" value="Genomic_DNA"/>
</dbReference>
<accession>A0ABT2JP27</accession>
<keyword evidence="1" id="KW-0503">Monooxygenase</keyword>
<dbReference type="GO" id="GO:0004497">
    <property type="term" value="F:monooxygenase activity"/>
    <property type="evidence" value="ECO:0007669"/>
    <property type="project" value="UniProtKB-KW"/>
</dbReference>
<keyword evidence="1" id="KW-0560">Oxidoreductase</keyword>
<organism evidence="1 2">
    <name type="scientific">Streptomyces gossypii</name>
    <dbReference type="NCBI Taxonomy" id="2883101"/>
    <lineage>
        <taxon>Bacteria</taxon>
        <taxon>Bacillati</taxon>
        <taxon>Actinomycetota</taxon>
        <taxon>Actinomycetes</taxon>
        <taxon>Kitasatosporales</taxon>
        <taxon>Streptomycetaceae</taxon>
        <taxon>Streptomyces</taxon>
    </lineage>
</organism>
<reference evidence="1 2" key="1">
    <citation type="submission" date="2021-10" db="EMBL/GenBank/DDBJ databases">
        <title>Streptomyces gossypii sp. nov., isolated from soil collected from cotton field.</title>
        <authorList>
            <person name="Ge X."/>
            <person name="Chen X."/>
            <person name="Liu W."/>
        </authorList>
    </citation>
    <scope>NUCLEOTIDE SEQUENCE [LARGE SCALE GENOMIC DNA]</scope>
    <source>
        <strain evidence="1 2">N2-109</strain>
    </source>
</reference>